<dbReference type="CDD" id="cd06222">
    <property type="entry name" value="RNase_H_like"/>
    <property type="match status" value="1"/>
</dbReference>
<evidence type="ECO:0000259" key="2">
    <source>
        <dbReference type="Pfam" id="PF13456"/>
    </source>
</evidence>
<dbReference type="GO" id="GO:0003676">
    <property type="term" value="F:nucleic acid binding"/>
    <property type="evidence" value="ECO:0007669"/>
    <property type="project" value="InterPro"/>
</dbReference>
<evidence type="ECO:0000256" key="1">
    <source>
        <dbReference type="SAM" id="MobiDB-lite"/>
    </source>
</evidence>
<feature type="domain" description="RNase H type-1" evidence="2">
    <location>
        <begin position="29"/>
        <end position="111"/>
    </location>
</feature>
<dbReference type="PANTHER" id="PTHR47723:SF19">
    <property type="entry name" value="POLYNUCLEOTIDYL TRANSFERASE, RIBONUCLEASE H-LIKE SUPERFAMILY PROTEIN"/>
    <property type="match status" value="1"/>
</dbReference>
<dbReference type="PANTHER" id="PTHR47723">
    <property type="entry name" value="OS05G0353850 PROTEIN"/>
    <property type="match status" value="1"/>
</dbReference>
<protein>
    <recommendedName>
        <fullName evidence="2">RNase H type-1 domain-containing protein</fullName>
    </recommendedName>
</protein>
<dbReference type="InterPro" id="IPR002156">
    <property type="entry name" value="RNaseH_domain"/>
</dbReference>
<evidence type="ECO:0000313" key="3">
    <source>
        <dbReference type="EMBL" id="KAL0352372.1"/>
    </source>
</evidence>
<dbReference type="AlphaFoldDB" id="A0AAW2P907"/>
<dbReference type="InterPro" id="IPR044730">
    <property type="entry name" value="RNase_H-like_dom_plant"/>
</dbReference>
<feature type="region of interest" description="Disordered" evidence="1">
    <location>
        <begin position="142"/>
        <end position="178"/>
    </location>
</feature>
<proteinExistence type="predicted"/>
<dbReference type="InterPro" id="IPR053151">
    <property type="entry name" value="RNase_H-like"/>
</dbReference>
<dbReference type="Gene3D" id="3.30.420.10">
    <property type="entry name" value="Ribonuclease H-like superfamily/Ribonuclease H"/>
    <property type="match status" value="1"/>
</dbReference>
<feature type="compositionally biased region" description="Basic and acidic residues" evidence="1">
    <location>
        <begin position="148"/>
        <end position="159"/>
    </location>
</feature>
<organism evidence="3">
    <name type="scientific">Sesamum calycinum</name>
    <dbReference type="NCBI Taxonomy" id="2727403"/>
    <lineage>
        <taxon>Eukaryota</taxon>
        <taxon>Viridiplantae</taxon>
        <taxon>Streptophyta</taxon>
        <taxon>Embryophyta</taxon>
        <taxon>Tracheophyta</taxon>
        <taxon>Spermatophyta</taxon>
        <taxon>Magnoliopsida</taxon>
        <taxon>eudicotyledons</taxon>
        <taxon>Gunneridae</taxon>
        <taxon>Pentapetalae</taxon>
        <taxon>asterids</taxon>
        <taxon>lamiids</taxon>
        <taxon>Lamiales</taxon>
        <taxon>Pedaliaceae</taxon>
        <taxon>Sesamum</taxon>
    </lineage>
</organism>
<dbReference type="InterPro" id="IPR036397">
    <property type="entry name" value="RNaseH_sf"/>
</dbReference>
<dbReference type="SUPFAM" id="SSF53098">
    <property type="entry name" value="Ribonuclease H-like"/>
    <property type="match status" value="1"/>
</dbReference>
<dbReference type="EMBL" id="JACGWM010000009">
    <property type="protein sequence ID" value="KAL0352372.1"/>
    <property type="molecule type" value="Genomic_DNA"/>
</dbReference>
<dbReference type="InterPro" id="IPR012337">
    <property type="entry name" value="RNaseH-like_sf"/>
</dbReference>
<comment type="caution">
    <text evidence="3">The sequence shown here is derived from an EMBL/GenBank/DDBJ whole genome shotgun (WGS) entry which is preliminary data.</text>
</comment>
<feature type="compositionally biased region" description="Basic residues" evidence="1">
    <location>
        <begin position="160"/>
        <end position="178"/>
    </location>
</feature>
<name>A0AAW2P907_9LAMI</name>
<dbReference type="GO" id="GO:0004523">
    <property type="term" value="F:RNA-DNA hybrid ribonuclease activity"/>
    <property type="evidence" value="ECO:0007669"/>
    <property type="project" value="InterPro"/>
</dbReference>
<gene>
    <name evidence="3" type="ORF">Scaly_1625900</name>
</gene>
<accession>A0AAW2P907</accession>
<sequence>MGFVFRQTLLRAPSVVRWSTPSPSWFKLNTDGCSFGNPGPAGVAGIIRGSDGCIHLTFQVTLGTGTSVIFELTTVWRGLELALAHALAPLVVEVDAKAVIQLLQSRASGKWRRRMGQLIILRRRLPLQLNWVLRNSDITGGDGDAAVGDDRRRRQDTGRPHRRLSPSPCARKHRRPHKGARLCCRPLMKGWPPRFGATPPQIWAAAGDLASVQGFGHHSPPTEKKTFIKKIKELIAPDWAATRRRRLYAEVLGAMVARAESSSPSATRRPTEKKTPIYFFKE</sequence>
<dbReference type="Pfam" id="PF13456">
    <property type="entry name" value="RVT_3"/>
    <property type="match status" value="1"/>
</dbReference>
<reference evidence="3" key="2">
    <citation type="journal article" date="2024" name="Plant">
        <title>Genomic evolution and insights into agronomic trait innovations of Sesamum species.</title>
        <authorList>
            <person name="Miao H."/>
            <person name="Wang L."/>
            <person name="Qu L."/>
            <person name="Liu H."/>
            <person name="Sun Y."/>
            <person name="Le M."/>
            <person name="Wang Q."/>
            <person name="Wei S."/>
            <person name="Zheng Y."/>
            <person name="Lin W."/>
            <person name="Duan Y."/>
            <person name="Cao H."/>
            <person name="Xiong S."/>
            <person name="Wang X."/>
            <person name="Wei L."/>
            <person name="Li C."/>
            <person name="Ma Q."/>
            <person name="Ju M."/>
            <person name="Zhao R."/>
            <person name="Li G."/>
            <person name="Mu C."/>
            <person name="Tian Q."/>
            <person name="Mei H."/>
            <person name="Zhang T."/>
            <person name="Gao T."/>
            <person name="Zhang H."/>
        </authorList>
    </citation>
    <scope>NUCLEOTIDE SEQUENCE</scope>
    <source>
        <strain evidence="3">KEN8</strain>
    </source>
</reference>
<reference evidence="3" key="1">
    <citation type="submission" date="2020-06" db="EMBL/GenBank/DDBJ databases">
        <authorList>
            <person name="Li T."/>
            <person name="Hu X."/>
            <person name="Zhang T."/>
            <person name="Song X."/>
            <person name="Zhang H."/>
            <person name="Dai N."/>
            <person name="Sheng W."/>
            <person name="Hou X."/>
            <person name="Wei L."/>
        </authorList>
    </citation>
    <scope>NUCLEOTIDE SEQUENCE</scope>
    <source>
        <strain evidence="3">KEN8</strain>
        <tissue evidence="3">Leaf</tissue>
    </source>
</reference>